<name>A0A914XZJ1_9BILA</name>
<feature type="region of interest" description="Disordered" evidence="1">
    <location>
        <begin position="21"/>
        <end position="142"/>
    </location>
</feature>
<proteinExistence type="predicted"/>
<evidence type="ECO:0000313" key="3">
    <source>
        <dbReference type="WBParaSite" id="PSU_v2.g11947.t1"/>
    </source>
</evidence>
<feature type="compositionally biased region" description="Acidic residues" evidence="1">
    <location>
        <begin position="150"/>
        <end position="160"/>
    </location>
</feature>
<feature type="compositionally biased region" description="Low complexity" evidence="1">
    <location>
        <begin position="212"/>
        <end position="227"/>
    </location>
</feature>
<feature type="compositionally biased region" description="Basic and acidic residues" evidence="1">
    <location>
        <begin position="21"/>
        <end position="53"/>
    </location>
</feature>
<accession>A0A914XZJ1</accession>
<sequence length="237" mass="26489">MDSEARKPLSVLFESDATAVKKEKEVEKRKEATKLQKLFDKECERPKHADPSGKSKYKTPPKSKDDFFSPSPSRKQKDTATKSSPLKARRRMNFGAEPSKKDAMMDDVFTTGEDDIDMEDIGANTNEPKKVSSRVPGLPEMALDPLNEDAEMDEPEEELEAGPSTAPTRIKELRTVQETTRDDEGFLVTRTSKKMVETDKTMAPPPPKKKAANQPAAKKAKAAPKQQSTLTDFFKKK</sequence>
<dbReference type="AlphaFoldDB" id="A0A914XZJ1"/>
<dbReference type="Proteomes" id="UP000887577">
    <property type="component" value="Unplaced"/>
</dbReference>
<evidence type="ECO:0000313" key="2">
    <source>
        <dbReference type="Proteomes" id="UP000887577"/>
    </source>
</evidence>
<feature type="region of interest" description="Disordered" evidence="1">
    <location>
        <begin position="178"/>
        <end position="237"/>
    </location>
</feature>
<feature type="region of interest" description="Disordered" evidence="1">
    <location>
        <begin position="150"/>
        <end position="169"/>
    </location>
</feature>
<protein>
    <submittedName>
        <fullName evidence="3">DNA polymerase delta subunit 3</fullName>
    </submittedName>
</protein>
<dbReference type="WBParaSite" id="PSU_v2.g11947.t1">
    <property type="protein sequence ID" value="PSU_v2.g11947.t1"/>
    <property type="gene ID" value="PSU_v2.g11947"/>
</dbReference>
<keyword evidence="2" id="KW-1185">Reference proteome</keyword>
<organism evidence="2 3">
    <name type="scientific">Panagrolaimus superbus</name>
    <dbReference type="NCBI Taxonomy" id="310955"/>
    <lineage>
        <taxon>Eukaryota</taxon>
        <taxon>Metazoa</taxon>
        <taxon>Ecdysozoa</taxon>
        <taxon>Nematoda</taxon>
        <taxon>Chromadorea</taxon>
        <taxon>Rhabditida</taxon>
        <taxon>Tylenchina</taxon>
        <taxon>Panagrolaimomorpha</taxon>
        <taxon>Panagrolaimoidea</taxon>
        <taxon>Panagrolaimidae</taxon>
        <taxon>Panagrolaimus</taxon>
    </lineage>
</organism>
<evidence type="ECO:0000256" key="1">
    <source>
        <dbReference type="SAM" id="MobiDB-lite"/>
    </source>
</evidence>
<reference evidence="3" key="1">
    <citation type="submission" date="2022-11" db="UniProtKB">
        <authorList>
            <consortium name="WormBaseParasite"/>
        </authorList>
    </citation>
    <scope>IDENTIFICATION</scope>
</reference>